<evidence type="ECO:0000256" key="3">
    <source>
        <dbReference type="ARBA" id="ARBA00004729"/>
    </source>
</evidence>
<dbReference type="AlphaFoldDB" id="A0AAW3T723"/>
<organism evidence="14 15">
    <name type="scientific">Curtobacterium pusillum</name>
    <dbReference type="NCBI Taxonomy" id="69373"/>
    <lineage>
        <taxon>Bacteria</taxon>
        <taxon>Bacillati</taxon>
        <taxon>Actinomycetota</taxon>
        <taxon>Actinomycetes</taxon>
        <taxon>Micrococcales</taxon>
        <taxon>Microbacteriaceae</taxon>
        <taxon>Curtobacterium</taxon>
    </lineage>
</organism>
<feature type="binding site" evidence="12">
    <location>
        <position position="348"/>
    </location>
    <ligand>
        <name>[4Fe-4S] cluster</name>
        <dbReference type="ChEBI" id="CHEBI:49883"/>
    </ligand>
</feature>
<dbReference type="NCBIfam" id="NF004016">
    <property type="entry name" value="PRK05478.1"/>
    <property type="match status" value="1"/>
</dbReference>
<dbReference type="InterPro" id="IPR018136">
    <property type="entry name" value="Aconitase_4Fe-4S_BS"/>
</dbReference>
<evidence type="ECO:0000256" key="7">
    <source>
        <dbReference type="ARBA" id="ARBA00022723"/>
    </source>
</evidence>
<dbReference type="PANTHER" id="PTHR43822:SF9">
    <property type="entry name" value="3-ISOPROPYLMALATE DEHYDRATASE"/>
    <property type="match status" value="1"/>
</dbReference>
<keyword evidence="5 12" id="KW-0004">4Fe-4S</keyword>
<comment type="catalytic activity">
    <reaction evidence="1 12">
        <text>(2R,3S)-3-isopropylmalate = (2S)-2-isopropylmalate</text>
        <dbReference type="Rhea" id="RHEA:32287"/>
        <dbReference type="ChEBI" id="CHEBI:1178"/>
        <dbReference type="ChEBI" id="CHEBI:35121"/>
        <dbReference type="EC" id="4.2.1.33"/>
    </reaction>
</comment>
<evidence type="ECO:0000256" key="2">
    <source>
        <dbReference type="ARBA" id="ARBA00002695"/>
    </source>
</evidence>
<dbReference type="GO" id="GO:0003861">
    <property type="term" value="F:3-isopropylmalate dehydratase activity"/>
    <property type="evidence" value="ECO:0007669"/>
    <property type="project" value="UniProtKB-UniRule"/>
</dbReference>
<protein>
    <recommendedName>
        <fullName evidence="12">3-isopropylmalate dehydratase large subunit</fullName>
        <ecNumber evidence="12">4.2.1.33</ecNumber>
    </recommendedName>
    <alternativeName>
        <fullName evidence="12">Alpha-IPM isomerase</fullName>
        <shortName evidence="12">IPMI</shortName>
    </alternativeName>
    <alternativeName>
        <fullName evidence="12">Isopropylmalate isomerase</fullName>
    </alternativeName>
</protein>
<comment type="caution">
    <text evidence="14">The sequence shown here is derived from an EMBL/GenBank/DDBJ whole genome shotgun (WGS) entry which is preliminary data.</text>
</comment>
<evidence type="ECO:0000256" key="4">
    <source>
        <dbReference type="ARBA" id="ARBA00022430"/>
    </source>
</evidence>
<keyword evidence="8 12" id="KW-0408">Iron</keyword>
<dbReference type="EMBL" id="JACGXP010000002">
    <property type="protein sequence ID" value="MBA8990695.1"/>
    <property type="molecule type" value="Genomic_DNA"/>
</dbReference>
<dbReference type="RefSeq" id="WP_182515969.1">
    <property type="nucleotide sequence ID" value="NZ_JACGXP010000002.1"/>
</dbReference>
<evidence type="ECO:0000256" key="9">
    <source>
        <dbReference type="ARBA" id="ARBA00023014"/>
    </source>
</evidence>
<dbReference type="SUPFAM" id="SSF53732">
    <property type="entry name" value="Aconitase iron-sulfur domain"/>
    <property type="match status" value="1"/>
</dbReference>
<keyword evidence="7 12" id="KW-0479">Metal-binding</keyword>
<dbReference type="Pfam" id="PF00330">
    <property type="entry name" value="Aconitase"/>
    <property type="match status" value="1"/>
</dbReference>
<dbReference type="GO" id="GO:0046872">
    <property type="term" value="F:metal ion binding"/>
    <property type="evidence" value="ECO:0007669"/>
    <property type="project" value="UniProtKB-KW"/>
</dbReference>
<evidence type="ECO:0000256" key="12">
    <source>
        <dbReference type="HAMAP-Rule" id="MF_01026"/>
    </source>
</evidence>
<evidence type="ECO:0000256" key="8">
    <source>
        <dbReference type="ARBA" id="ARBA00023004"/>
    </source>
</evidence>
<evidence type="ECO:0000313" key="14">
    <source>
        <dbReference type="EMBL" id="MBA8990695.1"/>
    </source>
</evidence>
<feature type="domain" description="Aconitase/3-isopropylmalate dehydratase large subunit alpha/beta/alpha" evidence="13">
    <location>
        <begin position="7"/>
        <end position="458"/>
    </location>
</feature>
<dbReference type="CDD" id="cd01583">
    <property type="entry name" value="IPMI"/>
    <property type="match status" value="1"/>
</dbReference>
<dbReference type="PANTHER" id="PTHR43822">
    <property type="entry name" value="HOMOACONITASE, MITOCHONDRIAL-RELATED"/>
    <property type="match status" value="1"/>
</dbReference>
<comment type="cofactor">
    <cofactor evidence="12">
        <name>[4Fe-4S] cluster</name>
        <dbReference type="ChEBI" id="CHEBI:49883"/>
    </cofactor>
    <text evidence="12">Binds 1 [4Fe-4S] cluster per subunit.</text>
</comment>
<dbReference type="InterPro" id="IPR033941">
    <property type="entry name" value="IPMI_cat"/>
</dbReference>
<comment type="function">
    <text evidence="2 12">Catalyzes the isomerization between 2-isopropylmalate and 3-isopropylmalate, via the formation of 2-isopropylmaleate.</text>
</comment>
<comment type="subunit">
    <text evidence="12">Heterodimer of LeuC and LeuD.</text>
</comment>
<dbReference type="NCBIfam" id="TIGR00170">
    <property type="entry name" value="leuC"/>
    <property type="match status" value="1"/>
</dbReference>
<comment type="similarity">
    <text evidence="12">Belongs to the aconitase/IPM isomerase family. LeuC type 1 subfamily.</text>
</comment>
<proteinExistence type="inferred from homology"/>
<dbReference type="FunFam" id="3.30.499.10:FF:000007">
    <property type="entry name" value="3-isopropylmalate dehydratase large subunit"/>
    <property type="match status" value="1"/>
</dbReference>
<dbReference type="Gene3D" id="3.30.499.10">
    <property type="entry name" value="Aconitase, domain 3"/>
    <property type="match status" value="2"/>
</dbReference>
<dbReference type="InterPro" id="IPR001030">
    <property type="entry name" value="Acoase/IPM_deHydtase_lsu_aba"/>
</dbReference>
<gene>
    <name evidence="12" type="primary">leuC</name>
    <name evidence="14" type="ORF">FHW23_001941</name>
</gene>
<evidence type="ECO:0000313" key="15">
    <source>
        <dbReference type="Proteomes" id="UP000590225"/>
    </source>
</evidence>
<evidence type="ECO:0000256" key="10">
    <source>
        <dbReference type="ARBA" id="ARBA00023239"/>
    </source>
</evidence>
<comment type="pathway">
    <text evidence="3 12">Amino-acid biosynthesis; L-leucine biosynthesis; L-leucine from 3-methyl-2-oxobutanoate: step 2/4.</text>
</comment>
<dbReference type="InterPro" id="IPR004430">
    <property type="entry name" value="3-IsopropMal_deHydase_lsu"/>
</dbReference>
<sequence length="493" mass="52578">MGKTLAEKVWDDHVVVKGEDGNPDLLYIDLHLVHEVTSPQAFDGLRQAGRPVRRLDLTIATEDHNTPTLAIDRPIADPTSRTQIETLRRNCEEFGVRLHSLGDKEQGIVHVVGPQLGLTMPGITVVCGDSHTSTHGAFGAMAFGIGTSEVEHVMATQTLPLKPFKTMAITVEGTLRPGVTAKDIILAVIAKIGTGGGQGYVLEYRGSAIRALSMEGRMTICNMSIEAGARAGMVAPDQTTYDYVEGRDHAPTGQDWDDAVAYWETLKTDDDAVFDAEVFIDADELEPFVTWGTNPGQGVSLSESVPNPADYSDPNDQAAASRALEYMDLAAGTPMKDIAVDAVFMGSCTNSRIEDLRAFASIIQGRQKAPGVRVMVVPGSARVRLEAEAEGLDKVFTDFGAEWRFAGCSMCLGMNPDQLAPGERCASTSNRNFEGRQGKGGRTHLVSPLVAAATAVRGTLSSPWDLETDDALASVTDTAAAADAASATAERTI</sequence>
<dbReference type="FunFam" id="3.30.499.10:FF:000006">
    <property type="entry name" value="3-isopropylmalate dehydratase large subunit"/>
    <property type="match status" value="1"/>
</dbReference>
<keyword evidence="6 12" id="KW-0028">Amino-acid biosynthesis</keyword>
<dbReference type="NCBIfam" id="NF009116">
    <property type="entry name" value="PRK12466.1"/>
    <property type="match status" value="1"/>
</dbReference>
<dbReference type="GO" id="GO:0051539">
    <property type="term" value="F:4 iron, 4 sulfur cluster binding"/>
    <property type="evidence" value="ECO:0007669"/>
    <property type="project" value="UniProtKB-KW"/>
</dbReference>
<evidence type="ECO:0000256" key="5">
    <source>
        <dbReference type="ARBA" id="ARBA00022485"/>
    </source>
</evidence>
<dbReference type="PRINTS" id="PR00415">
    <property type="entry name" value="ACONITASE"/>
</dbReference>
<evidence type="ECO:0000259" key="13">
    <source>
        <dbReference type="Pfam" id="PF00330"/>
    </source>
</evidence>
<keyword evidence="4 12" id="KW-0432">Leucine biosynthesis</keyword>
<reference evidence="14 15" key="1">
    <citation type="submission" date="2020-07" db="EMBL/GenBank/DDBJ databases">
        <title>Above-ground endophytic microbial communities from plants in different locations in the United States.</title>
        <authorList>
            <person name="Frank C."/>
        </authorList>
    </citation>
    <scope>NUCLEOTIDE SEQUENCE [LARGE SCALE GENOMIC DNA]</scope>
    <source>
        <strain evidence="14 15">WPL5_2</strain>
    </source>
</reference>
<dbReference type="HAMAP" id="MF_01026">
    <property type="entry name" value="LeuC_type1"/>
    <property type="match status" value="1"/>
</dbReference>
<dbReference type="InterPro" id="IPR015931">
    <property type="entry name" value="Acnase/IPM_dHydase_lsu_aba_1/3"/>
</dbReference>
<keyword evidence="11 12" id="KW-0100">Branched-chain amino acid biosynthesis</keyword>
<dbReference type="EC" id="4.2.1.33" evidence="12"/>
<accession>A0AAW3T723</accession>
<keyword evidence="9 12" id="KW-0411">Iron-sulfur</keyword>
<evidence type="ECO:0000256" key="11">
    <source>
        <dbReference type="ARBA" id="ARBA00023304"/>
    </source>
</evidence>
<evidence type="ECO:0000256" key="1">
    <source>
        <dbReference type="ARBA" id="ARBA00000491"/>
    </source>
</evidence>
<keyword evidence="10 12" id="KW-0456">Lyase</keyword>
<dbReference type="GO" id="GO:0009098">
    <property type="term" value="P:L-leucine biosynthetic process"/>
    <property type="evidence" value="ECO:0007669"/>
    <property type="project" value="UniProtKB-UniRule"/>
</dbReference>
<feature type="binding site" evidence="12">
    <location>
        <position position="411"/>
    </location>
    <ligand>
        <name>[4Fe-4S] cluster</name>
        <dbReference type="ChEBI" id="CHEBI:49883"/>
    </ligand>
</feature>
<name>A0AAW3T723_9MICO</name>
<dbReference type="PROSITE" id="PS01244">
    <property type="entry name" value="ACONITASE_2"/>
    <property type="match status" value="1"/>
</dbReference>
<dbReference type="InterPro" id="IPR036008">
    <property type="entry name" value="Aconitase_4Fe-4S_dom"/>
</dbReference>
<dbReference type="Proteomes" id="UP000590225">
    <property type="component" value="Unassembled WGS sequence"/>
</dbReference>
<feature type="binding site" evidence="12">
    <location>
        <position position="408"/>
    </location>
    <ligand>
        <name>[4Fe-4S] cluster</name>
        <dbReference type="ChEBI" id="CHEBI:49883"/>
    </ligand>
</feature>
<dbReference type="InterPro" id="IPR050067">
    <property type="entry name" value="IPM_dehydratase_rel_enz"/>
</dbReference>
<evidence type="ECO:0000256" key="6">
    <source>
        <dbReference type="ARBA" id="ARBA00022605"/>
    </source>
</evidence>